<keyword evidence="4" id="KW-1185">Reference proteome</keyword>
<sequence length="178" mass="19688">MKRAIVLLVLLSSMAGLQAQTLKFGLKAGANFANLEGNNVEGSTYTSFHFGALMEVKVFENLSLQPELVYSSQGTKVDEAAFDDINYNYITVPVLAKFYLTKNKLSFEAGPQFSFLVNENVPDQFEGETFDFGLAGGLGYNITDHFLLQARYVAGLTEANKNAEVKNRTIQLSLGYRF</sequence>
<dbReference type="SUPFAM" id="SSF56925">
    <property type="entry name" value="OMPA-like"/>
    <property type="match status" value="1"/>
</dbReference>
<dbReference type="Proteomes" id="UP001500968">
    <property type="component" value="Unassembled WGS sequence"/>
</dbReference>
<dbReference type="InterPro" id="IPR011250">
    <property type="entry name" value="OMP/PagP_B-barrel"/>
</dbReference>
<protein>
    <submittedName>
        <fullName evidence="3">Porin family protein</fullName>
    </submittedName>
</protein>
<dbReference type="InterPro" id="IPR025665">
    <property type="entry name" value="Beta-barrel_OMP_2"/>
</dbReference>
<gene>
    <name evidence="3" type="ORF">GCM10022386_24180</name>
</gene>
<dbReference type="Pfam" id="PF13568">
    <property type="entry name" value="OMP_b-brl_2"/>
    <property type="match status" value="1"/>
</dbReference>
<dbReference type="EMBL" id="BAABCR010000015">
    <property type="protein sequence ID" value="GAA4037505.1"/>
    <property type="molecule type" value="Genomic_DNA"/>
</dbReference>
<organism evidence="3 4">
    <name type="scientific">Flavobacterium cheonhonense</name>
    <dbReference type="NCBI Taxonomy" id="706185"/>
    <lineage>
        <taxon>Bacteria</taxon>
        <taxon>Pseudomonadati</taxon>
        <taxon>Bacteroidota</taxon>
        <taxon>Flavobacteriia</taxon>
        <taxon>Flavobacteriales</taxon>
        <taxon>Flavobacteriaceae</taxon>
        <taxon>Flavobacterium</taxon>
    </lineage>
</organism>
<evidence type="ECO:0000313" key="3">
    <source>
        <dbReference type="EMBL" id="GAA4037505.1"/>
    </source>
</evidence>
<accession>A0ABP7U9Z3</accession>
<name>A0ABP7U9Z3_9FLAO</name>
<keyword evidence="1" id="KW-0732">Signal</keyword>
<proteinExistence type="predicted"/>
<evidence type="ECO:0000259" key="2">
    <source>
        <dbReference type="Pfam" id="PF13568"/>
    </source>
</evidence>
<comment type="caution">
    <text evidence="3">The sequence shown here is derived from an EMBL/GenBank/DDBJ whole genome shotgun (WGS) entry which is preliminary data.</text>
</comment>
<evidence type="ECO:0000313" key="4">
    <source>
        <dbReference type="Proteomes" id="UP001500968"/>
    </source>
</evidence>
<reference evidence="4" key="1">
    <citation type="journal article" date="2019" name="Int. J. Syst. Evol. Microbiol.">
        <title>The Global Catalogue of Microorganisms (GCM) 10K type strain sequencing project: providing services to taxonomists for standard genome sequencing and annotation.</title>
        <authorList>
            <consortium name="The Broad Institute Genomics Platform"/>
            <consortium name="The Broad Institute Genome Sequencing Center for Infectious Disease"/>
            <person name="Wu L."/>
            <person name="Ma J."/>
        </authorList>
    </citation>
    <scope>NUCLEOTIDE SEQUENCE [LARGE SCALE GENOMIC DNA]</scope>
    <source>
        <strain evidence="4">JCM 17064</strain>
    </source>
</reference>
<evidence type="ECO:0000256" key="1">
    <source>
        <dbReference type="SAM" id="SignalP"/>
    </source>
</evidence>
<feature type="domain" description="Outer membrane protein beta-barrel" evidence="2">
    <location>
        <begin position="18"/>
        <end position="157"/>
    </location>
</feature>
<dbReference type="RefSeq" id="WP_324690328.1">
    <property type="nucleotide sequence ID" value="NZ_BAABCR010000015.1"/>
</dbReference>
<feature type="signal peptide" evidence="1">
    <location>
        <begin position="1"/>
        <end position="19"/>
    </location>
</feature>
<feature type="chain" id="PRO_5045825093" evidence="1">
    <location>
        <begin position="20"/>
        <end position="178"/>
    </location>
</feature>